<sequence>MRNSDSTRRNSLRTIAVASSLTLAASAAAMGTAHAAVKVTITGTVSCAQFEDSSPKTVTITPRRGTADSDEPPGEGKTEPYTVRLTGVPNGGTTATVRVVCVDDDGDTNTYKRKNVPITKPADGSALKLNLPG</sequence>
<evidence type="ECO:0000313" key="4">
    <source>
        <dbReference type="Proteomes" id="UP001622557"/>
    </source>
</evidence>
<dbReference type="InterPro" id="IPR006311">
    <property type="entry name" value="TAT_signal"/>
</dbReference>
<evidence type="ECO:0000313" key="3">
    <source>
        <dbReference type="EMBL" id="WTQ79776.1"/>
    </source>
</evidence>
<keyword evidence="4" id="KW-1185">Reference proteome</keyword>
<reference evidence="3 4" key="1">
    <citation type="submission" date="2022-10" db="EMBL/GenBank/DDBJ databases">
        <title>The complete genomes of actinobacterial strains from the NBC collection.</title>
        <authorList>
            <person name="Joergensen T.S."/>
            <person name="Alvarez Arevalo M."/>
            <person name="Sterndorff E.B."/>
            <person name="Faurdal D."/>
            <person name="Vuksanovic O."/>
            <person name="Mourched A.-S."/>
            <person name="Charusanti P."/>
            <person name="Shaw S."/>
            <person name="Blin K."/>
            <person name="Weber T."/>
        </authorList>
    </citation>
    <scope>NUCLEOTIDE SEQUENCE [LARGE SCALE GENOMIC DNA]</scope>
    <source>
        <strain evidence="3 4">NBC_00156</strain>
    </source>
</reference>
<dbReference type="GeneID" id="97279840"/>
<feature type="signal peptide" evidence="2">
    <location>
        <begin position="1"/>
        <end position="35"/>
    </location>
</feature>
<accession>A0ABZ1KK92</accession>
<dbReference type="RefSeq" id="WP_268691885.1">
    <property type="nucleotide sequence ID" value="NZ_CP108164.1"/>
</dbReference>
<protein>
    <submittedName>
        <fullName evidence="3">Uncharacterized protein</fullName>
    </submittedName>
</protein>
<keyword evidence="2" id="KW-0732">Signal</keyword>
<feature type="region of interest" description="Disordered" evidence="1">
    <location>
        <begin position="54"/>
        <end position="90"/>
    </location>
</feature>
<evidence type="ECO:0000256" key="2">
    <source>
        <dbReference type="SAM" id="SignalP"/>
    </source>
</evidence>
<dbReference type="EMBL" id="CP108164">
    <property type="protein sequence ID" value="WTQ79776.1"/>
    <property type="molecule type" value="Genomic_DNA"/>
</dbReference>
<name>A0ABZ1KK92_STRAH</name>
<organism evidence="3 4">
    <name type="scientific">Streptomyces achromogenes</name>
    <dbReference type="NCBI Taxonomy" id="67255"/>
    <lineage>
        <taxon>Bacteria</taxon>
        <taxon>Bacillati</taxon>
        <taxon>Actinomycetota</taxon>
        <taxon>Actinomycetes</taxon>
        <taxon>Kitasatosporales</taxon>
        <taxon>Streptomycetaceae</taxon>
        <taxon>Streptomyces</taxon>
    </lineage>
</organism>
<gene>
    <name evidence="3" type="ORF">OG350_05420</name>
</gene>
<dbReference type="Proteomes" id="UP001622557">
    <property type="component" value="Chromosome"/>
</dbReference>
<dbReference type="PROSITE" id="PS51318">
    <property type="entry name" value="TAT"/>
    <property type="match status" value="1"/>
</dbReference>
<feature type="chain" id="PRO_5047038980" evidence="2">
    <location>
        <begin position="36"/>
        <end position="133"/>
    </location>
</feature>
<proteinExistence type="predicted"/>
<evidence type="ECO:0000256" key="1">
    <source>
        <dbReference type="SAM" id="MobiDB-lite"/>
    </source>
</evidence>